<dbReference type="STRING" id="1173061.A0A0J9X7T1"/>
<sequence>MLSRAVVRSTRAAAPKTAFRRFASTESNPKVRSAFTYAADPAAGQAYIKLEEETIAHSKETAELWKKISIFVVAPILAVTAAWIYKKESEHLAHRAAHPRKPDDELPAEYDYQNVRNSKFFWGDGDKTLFWNDKYNHKKSD</sequence>
<keyword evidence="2" id="KW-0999">Mitochondrion inner membrane</keyword>
<organism evidence="8 10">
    <name type="scientific">Geotrichum candidum</name>
    <name type="common">Oospora lactis</name>
    <name type="synonym">Dipodascus geotrichum</name>
    <dbReference type="NCBI Taxonomy" id="1173061"/>
    <lineage>
        <taxon>Eukaryota</taxon>
        <taxon>Fungi</taxon>
        <taxon>Dikarya</taxon>
        <taxon>Ascomycota</taxon>
        <taxon>Saccharomycotina</taxon>
        <taxon>Dipodascomycetes</taxon>
        <taxon>Dipodascales</taxon>
        <taxon>Dipodascaceae</taxon>
        <taxon>Geotrichum</taxon>
    </lineage>
</organism>
<dbReference type="InterPro" id="IPR001349">
    <property type="entry name" value="Cyt_c_oxidase_su6a"/>
</dbReference>
<keyword evidence="5 7" id="KW-0472">Membrane</keyword>
<protein>
    <submittedName>
        <fullName evidence="8">Similar to Saccharomyces cerevisiae YGL191W COX13 Subunit VIa of cytochrome c oxidase</fullName>
    </submittedName>
</protein>
<dbReference type="Gene3D" id="4.10.95.10">
    <property type="entry name" value="Cytochrome c oxidase, subunit VIa"/>
    <property type="match status" value="1"/>
</dbReference>
<dbReference type="Pfam" id="PF02046">
    <property type="entry name" value="COX6A"/>
    <property type="match status" value="1"/>
</dbReference>
<keyword evidence="4" id="KW-0496">Mitochondrion</keyword>
<dbReference type="EMBL" id="CCBN010000004">
    <property type="protein sequence ID" value="CDO52859.1"/>
    <property type="molecule type" value="Genomic_DNA"/>
</dbReference>
<dbReference type="PANTHER" id="PTHR11504:SF0">
    <property type="entry name" value="CYTOCHROME C OXIDASE SUBUNIT"/>
    <property type="match status" value="1"/>
</dbReference>
<reference evidence="8 10" key="1">
    <citation type="submission" date="2014-03" db="EMBL/GenBank/DDBJ databases">
        <authorList>
            <person name="Casaregola S."/>
        </authorList>
    </citation>
    <scope>NUCLEOTIDE SEQUENCE [LARGE SCALE GENOMIC DNA]</scope>
    <source>
        <strain evidence="8 10">CLIB 918</strain>
    </source>
</reference>
<evidence type="ECO:0000256" key="3">
    <source>
        <dbReference type="ARBA" id="ARBA00022946"/>
    </source>
</evidence>
<dbReference type="InterPro" id="IPR036418">
    <property type="entry name" value="Cyt_c_oxidase_su6a_sf"/>
</dbReference>
<dbReference type="EMBL" id="QQZK01000167">
    <property type="protein sequence ID" value="KAF5094851.1"/>
    <property type="molecule type" value="Genomic_DNA"/>
</dbReference>
<dbReference type="GO" id="GO:0005743">
    <property type="term" value="C:mitochondrial inner membrane"/>
    <property type="evidence" value="ECO:0007669"/>
    <property type="project" value="UniProtKB-SubCell"/>
</dbReference>
<dbReference type="OrthoDB" id="5947505at2759"/>
<reference evidence="9" key="3">
    <citation type="submission" date="2020-01" db="EMBL/GenBank/DDBJ databases">
        <authorList>
            <person name="Perkins V."/>
            <person name="Lessard M.-H."/>
            <person name="Dugat-Bony E."/>
            <person name="Frenette M."/>
            <person name="Labrie S."/>
        </authorList>
    </citation>
    <scope>NUCLEOTIDE SEQUENCE</scope>
    <source>
        <strain evidence="9">LMA-70</strain>
    </source>
</reference>
<evidence type="ECO:0000313" key="9">
    <source>
        <dbReference type="EMBL" id="KAF5094851.1"/>
    </source>
</evidence>
<accession>A0A0J9X7T1</accession>
<dbReference type="GO" id="GO:0030234">
    <property type="term" value="F:enzyme regulator activity"/>
    <property type="evidence" value="ECO:0007669"/>
    <property type="project" value="TreeGrafter"/>
</dbReference>
<evidence type="ECO:0000256" key="5">
    <source>
        <dbReference type="ARBA" id="ARBA00023136"/>
    </source>
</evidence>
<dbReference type="GO" id="GO:0006123">
    <property type="term" value="P:mitochondrial electron transport, cytochrome c to oxygen"/>
    <property type="evidence" value="ECO:0007669"/>
    <property type="project" value="TreeGrafter"/>
</dbReference>
<evidence type="ECO:0000256" key="7">
    <source>
        <dbReference type="SAM" id="Phobius"/>
    </source>
</evidence>
<comment type="caution">
    <text evidence="8">The sequence shown here is derived from an EMBL/GenBank/DDBJ whole genome shotgun (WGS) entry which is preliminary data.</text>
</comment>
<dbReference type="Proteomes" id="UP000242525">
    <property type="component" value="Unassembled WGS sequence"/>
</dbReference>
<dbReference type="PANTHER" id="PTHR11504">
    <property type="entry name" value="CYTOCHROME C OXIDASE POLYPEPTIDE VIA"/>
    <property type="match status" value="1"/>
</dbReference>
<evidence type="ECO:0000256" key="1">
    <source>
        <dbReference type="ARBA" id="ARBA00004273"/>
    </source>
</evidence>
<dbReference type="SUPFAM" id="SSF81411">
    <property type="entry name" value="Mitochondrial cytochrome c oxidase subunit VIa"/>
    <property type="match status" value="1"/>
</dbReference>
<dbReference type="AlphaFoldDB" id="A0A0J9X7T1"/>
<evidence type="ECO:0000313" key="10">
    <source>
        <dbReference type="Proteomes" id="UP000242525"/>
    </source>
</evidence>
<keyword evidence="7" id="KW-1133">Transmembrane helix</keyword>
<comment type="subcellular location">
    <subcellularLocation>
        <location evidence="1">Mitochondrion inner membrane</location>
    </subcellularLocation>
</comment>
<proteinExistence type="inferred from homology"/>
<keyword evidence="7" id="KW-0812">Transmembrane</keyword>
<gene>
    <name evidence="8" type="ORF">BN980_GECA04s00604g</name>
    <name evidence="9" type="ORF">DV451_004887</name>
</gene>
<keyword evidence="3" id="KW-0809">Transit peptide</keyword>
<dbReference type="Proteomes" id="UP000750522">
    <property type="component" value="Unassembled WGS sequence"/>
</dbReference>
<comment type="similarity">
    <text evidence="6">Belongs to the cytochrome c oxidase subunit 6A family.</text>
</comment>
<feature type="transmembrane region" description="Helical" evidence="7">
    <location>
        <begin position="68"/>
        <end position="85"/>
    </location>
</feature>
<evidence type="ECO:0000256" key="2">
    <source>
        <dbReference type="ARBA" id="ARBA00022792"/>
    </source>
</evidence>
<evidence type="ECO:0000256" key="6">
    <source>
        <dbReference type="RuleBase" id="RU004396"/>
    </source>
</evidence>
<evidence type="ECO:0000313" key="8">
    <source>
        <dbReference type="EMBL" id="CDO52859.1"/>
    </source>
</evidence>
<keyword evidence="10" id="KW-1185">Reference proteome</keyword>
<reference evidence="9" key="2">
    <citation type="journal article" date="2020" name="Front. Microbiol.">
        <title>Phenotypic and Genetic Characterization of the Cheese Ripening Yeast Geotrichum candidum.</title>
        <authorList>
            <person name="Perkins V."/>
            <person name="Vignola S."/>
            <person name="Lessard M.H."/>
            <person name="Plante P.L."/>
            <person name="Corbeil J."/>
            <person name="Dugat-Bony E."/>
            <person name="Frenette M."/>
            <person name="Labrie S."/>
        </authorList>
    </citation>
    <scope>NUCLEOTIDE SEQUENCE</scope>
    <source>
        <strain evidence="9">LMA-70</strain>
    </source>
</reference>
<name>A0A0J9X7T1_GEOCN</name>
<evidence type="ECO:0000256" key="4">
    <source>
        <dbReference type="ARBA" id="ARBA00023128"/>
    </source>
</evidence>